<organism evidence="1 2">
    <name type="scientific">Peteryoungia algae</name>
    <dbReference type="NCBI Taxonomy" id="2919917"/>
    <lineage>
        <taxon>Bacteria</taxon>
        <taxon>Pseudomonadati</taxon>
        <taxon>Pseudomonadota</taxon>
        <taxon>Alphaproteobacteria</taxon>
        <taxon>Hyphomicrobiales</taxon>
        <taxon>Rhizobiaceae</taxon>
        <taxon>Peteryoungia</taxon>
    </lineage>
</organism>
<dbReference type="Proteomes" id="UP001522662">
    <property type="component" value="Unassembled WGS sequence"/>
</dbReference>
<sequence length="98" mass="11047">MNIEVLVSTGSIGASNDIGFLRRLPQAHALQRDGDPRGKRMAERQMGAFVSEHRVGGTEIHVREEYGLGGRHRIYVMTASERVRDQAEFMDFDGLNFK</sequence>
<name>A0ABT0CW62_9HYPH</name>
<dbReference type="EMBL" id="JALAYX010000001">
    <property type="protein sequence ID" value="MCJ8237409.1"/>
    <property type="molecule type" value="Genomic_DNA"/>
</dbReference>
<reference evidence="1 2" key="1">
    <citation type="submission" date="2022-03" db="EMBL/GenBank/DDBJ databases">
        <title>Rhizobium SSM4.3 sp. nov., isolated from Sediment (Gouqi Island).</title>
        <authorList>
            <person name="Chen G."/>
        </authorList>
    </citation>
    <scope>NUCLEOTIDE SEQUENCE [LARGE SCALE GENOMIC DNA]</scope>
    <source>
        <strain evidence="1 2">SSM4.3</strain>
        <plasmid evidence="1">unnamed</plasmid>
    </source>
</reference>
<gene>
    <name evidence="1" type="ORF">MKJ03_03660</name>
</gene>
<dbReference type="RefSeq" id="WP_245134808.1">
    <property type="nucleotide sequence ID" value="NZ_CP128477.1"/>
</dbReference>
<evidence type="ECO:0000313" key="2">
    <source>
        <dbReference type="Proteomes" id="UP001522662"/>
    </source>
</evidence>
<comment type="caution">
    <text evidence="1">The sequence shown here is derived from an EMBL/GenBank/DDBJ whole genome shotgun (WGS) entry which is preliminary data.</text>
</comment>
<proteinExistence type="predicted"/>
<accession>A0ABT0CW62</accession>
<keyword evidence="2" id="KW-1185">Reference proteome</keyword>
<evidence type="ECO:0000313" key="1">
    <source>
        <dbReference type="EMBL" id="MCJ8237409.1"/>
    </source>
</evidence>
<geneLocation type="plasmid" evidence="1">
    <name>unnamed</name>
</geneLocation>
<keyword evidence="1" id="KW-0614">Plasmid</keyword>
<protein>
    <submittedName>
        <fullName evidence="1">Uncharacterized protein</fullName>
    </submittedName>
</protein>